<protein>
    <submittedName>
        <fullName evidence="2">Uncharacterized protein</fullName>
    </submittedName>
</protein>
<proteinExistence type="predicted"/>
<gene>
    <name evidence="2" type="ORF">A2589_03175</name>
</gene>
<dbReference type="Proteomes" id="UP000177838">
    <property type="component" value="Unassembled WGS sequence"/>
</dbReference>
<evidence type="ECO:0000256" key="1">
    <source>
        <dbReference type="SAM" id="Phobius"/>
    </source>
</evidence>
<dbReference type="EMBL" id="MHTK01000005">
    <property type="protein sequence ID" value="OHA59815.1"/>
    <property type="molecule type" value="Genomic_DNA"/>
</dbReference>
<dbReference type="AlphaFoldDB" id="A0A1G2QGV9"/>
<accession>A0A1G2QGV9</accession>
<evidence type="ECO:0000313" key="2">
    <source>
        <dbReference type="EMBL" id="OHA59815.1"/>
    </source>
</evidence>
<dbReference type="STRING" id="1802439.A2589_03175"/>
<feature type="transmembrane region" description="Helical" evidence="1">
    <location>
        <begin position="6"/>
        <end position="27"/>
    </location>
</feature>
<sequence length="142" mass="15065">MNQKKVLINTVVAILLVGAVVAGYIYLSGGDEEAERIGLDSVVGEEASVVPGGTSEFLLLLESLKGVDLSGQIFTNALFSRELVNFTTIVPFRPQGRANPFAPLGTANLSSQAPDIEQGTTTVSSFLNEETPVVDFSTDVQF</sequence>
<keyword evidence="1" id="KW-0472">Membrane</keyword>
<reference evidence="2 3" key="1">
    <citation type="journal article" date="2016" name="Nat. Commun.">
        <title>Thousands of microbial genomes shed light on interconnected biogeochemical processes in an aquifer system.</title>
        <authorList>
            <person name="Anantharaman K."/>
            <person name="Brown C.T."/>
            <person name="Hug L.A."/>
            <person name="Sharon I."/>
            <person name="Castelle C.J."/>
            <person name="Probst A.J."/>
            <person name="Thomas B.C."/>
            <person name="Singh A."/>
            <person name="Wilkins M.J."/>
            <person name="Karaoz U."/>
            <person name="Brodie E.L."/>
            <person name="Williams K.H."/>
            <person name="Hubbard S.S."/>
            <person name="Banfield J.F."/>
        </authorList>
    </citation>
    <scope>NUCLEOTIDE SEQUENCE [LARGE SCALE GENOMIC DNA]</scope>
</reference>
<name>A0A1G2QGV9_9BACT</name>
<organism evidence="2 3">
    <name type="scientific">Candidatus Vogelbacteria bacterium RIFOXYD1_FULL_46_19</name>
    <dbReference type="NCBI Taxonomy" id="1802439"/>
    <lineage>
        <taxon>Bacteria</taxon>
        <taxon>Candidatus Vogeliibacteriota</taxon>
    </lineage>
</organism>
<keyword evidence="1" id="KW-0812">Transmembrane</keyword>
<evidence type="ECO:0000313" key="3">
    <source>
        <dbReference type="Proteomes" id="UP000177838"/>
    </source>
</evidence>
<comment type="caution">
    <text evidence="2">The sequence shown here is derived from an EMBL/GenBank/DDBJ whole genome shotgun (WGS) entry which is preliminary data.</text>
</comment>
<keyword evidence="1" id="KW-1133">Transmembrane helix</keyword>